<organism evidence="1 2">
    <name type="scientific">Eubacterium plexicaudatum ASF492</name>
    <dbReference type="NCBI Taxonomy" id="1235802"/>
    <lineage>
        <taxon>Bacteria</taxon>
        <taxon>Bacillati</taxon>
        <taxon>Bacillota</taxon>
        <taxon>Clostridia</taxon>
        <taxon>Eubacteriales</taxon>
        <taxon>Eubacteriaceae</taxon>
        <taxon>Eubacterium</taxon>
    </lineage>
</organism>
<sequence>MTDNPLGYEQQTFPCYRISQSAKNQRIKKTVREGDCVTMNHEYKNGYENEYDNERFFRQYAKCHAAGTACAQPENGIS</sequence>
<proteinExistence type="predicted"/>
<evidence type="ECO:0000313" key="2">
    <source>
        <dbReference type="Proteomes" id="UP000012589"/>
    </source>
</evidence>
<dbReference type="AlphaFoldDB" id="N2A966"/>
<accession>N2A966</accession>
<gene>
    <name evidence="1" type="ORF">C823_03738</name>
</gene>
<protein>
    <submittedName>
        <fullName evidence="1">Uncharacterized protein</fullName>
    </submittedName>
</protein>
<keyword evidence="2" id="KW-1185">Reference proteome</keyword>
<comment type="caution">
    <text evidence="1">The sequence shown here is derived from an EMBL/GenBank/DDBJ whole genome shotgun (WGS) entry which is preliminary data.</text>
</comment>
<name>N2A966_9FIRM</name>
<dbReference type="EMBL" id="AQFT01000114">
    <property type="protein sequence ID" value="EMZ22968.1"/>
    <property type="molecule type" value="Genomic_DNA"/>
</dbReference>
<evidence type="ECO:0000313" key="1">
    <source>
        <dbReference type="EMBL" id="EMZ22968.1"/>
    </source>
</evidence>
<dbReference type="HOGENOM" id="CLU_2616731_0_0_9"/>
<reference evidence="1 2" key="1">
    <citation type="journal article" date="2014" name="Genome Announc.">
        <title>Draft genome sequences of the altered schaedler flora, a defined bacterial community from gnotobiotic mice.</title>
        <authorList>
            <person name="Wannemuehler M.J."/>
            <person name="Overstreet A.M."/>
            <person name="Ward D.V."/>
            <person name="Phillips G.J."/>
        </authorList>
    </citation>
    <scope>NUCLEOTIDE SEQUENCE [LARGE SCALE GENOMIC DNA]</scope>
    <source>
        <strain evidence="1 2">ASF492</strain>
    </source>
</reference>
<dbReference type="Proteomes" id="UP000012589">
    <property type="component" value="Unassembled WGS sequence"/>
</dbReference>
<dbReference type="STRING" id="1235802.C823_03738"/>
<dbReference type="PATRIC" id="fig|1235802.3.peg.3942"/>